<dbReference type="Pfam" id="PF00389">
    <property type="entry name" value="2-Hacid_dh"/>
    <property type="match status" value="1"/>
</dbReference>
<evidence type="ECO:0000256" key="1">
    <source>
        <dbReference type="ARBA" id="ARBA00005854"/>
    </source>
</evidence>
<dbReference type="InterPro" id="IPR050857">
    <property type="entry name" value="D-2-hydroxyacid_DH"/>
</dbReference>
<evidence type="ECO:0000256" key="3">
    <source>
        <dbReference type="ARBA" id="ARBA00023027"/>
    </source>
</evidence>
<dbReference type="Proteomes" id="UP000316517">
    <property type="component" value="Unassembled WGS sequence"/>
</dbReference>
<gene>
    <name evidence="7" type="ORF">E3J68_01420</name>
</gene>
<dbReference type="Gene3D" id="3.40.50.720">
    <property type="entry name" value="NAD(P)-binding Rossmann-like Domain"/>
    <property type="match status" value="2"/>
</dbReference>
<proteinExistence type="inferred from homology"/>
<dbReference type="InterPro" id="IPR036291">
    <property type="entry name" value="NAD(P)-bd_dom_sf"/>
</dbReference>
<dbReference type="CDD" id="cd12173">
    <property type="entry name" value="PGDH_4"/>
    <property type="match status" value="1"/>
</dbReference>
<dbReference type="PANTHER" id="PTHR42789">
    <property type="entry name" value="D-ISOMER SPECIFIC 2-HYDROXYACID DEHYDROGENASE FAMILY PROTEIN (AFU_ORTHOLOGUE AFUA_6G10090)"/>
    <property type="match status" value="1"/>
</dbReference>
<keyword evidence="2 4" id="KW-0560">Oxidoreductase</keyword>
<keyword evidence="3" id="KW-0520">NAD</keyword>
<dbReference type="SUPFAM" id="SSF51735">
    <property type="entry name" value="NAD(P)-binding Rossmann-fold domains"/>
    <property type="match status" value="1"/>
</dbReference>
<dbReference type="FunFam" id="3.40.50.720:FF:000203">
    <property type="entry name" value="D-3-phosphoglycerate dehydrogenase (SerA)"/>
    <property type="match status" value="1"/>
</dbReference>
<organism evidence="7 8">
    <name type="scientific">Aerophobetes bacterium</name>
    <dbReference type="NCBI Taxonomy" id="2030807"/>
    <lineage>
        <taxon>Bacteria</taxon>
        <taxon>Candidatus Aerophobota</taxon>
    </lineage>
</organism>
<accession>A0A523THF9</accession>
<dbReference type="InterPro" id="IPR006139">
    <property type="entry name" value="D-isomer_2_OHA_DH_cat_dom"/>
</dbReference>
<evidence type="ECO:0000259" key="6">
    <source>
        <dbReference type="Pfam" id="PF02826"/>
    </source>
</evidence>
<reference evidence="7 8" key="1">
    <citation type="submission" date="2019-03" db="EMBL/GenBank/DDBJ databases">
        <title>Metabolic potential of uncultured bacteria and archaea associated with petroleum seepage in deep-sea sediments.</title>
        <authorList>
            <person name="Dong X."/>
            <person name="Hubert C."/>
        </authorList>
    </citation>
    <scope>NUCLEOTIDE SEQUENCE [LARGE SCALE GENOMIC DNA]</scope>
    <source>
        <strain evidence="7">E44_bin3</strain>
    </source>
</reference>
<evidence type="ECO:0000256" key="2">
    <source>
        <dbReference type="ARBA" id="ARBA00023002"/>
    </source>
</evidence>
<comment type="caution">
    <text evidence="7">The sequence shown here is derived from an EMBL/GenBank/DDBJ whole genome shotgun (WGS) entry which is preliminary data.</text>
</comment>
<dbReference type="GO" id="GO:0016616">
    <property type="term" value="F:oxidoreductase activity, acting on the CH-OH group of donors, NAD or NADP as acceptor"/>
    <property type="evidence" value="ECO:0007669"/>
    <property type="project" value="InterPro"/>
</dbReference>
<protein>
    <submittedName>
        <fullName evidence="7">Hydroxyacid dehydrogenase</fullName>
    </submittedName>
</protein>
<evidence type="ECO:0000259" key="5">
    <source>
        <dbReference type="Pfam" id="PF00389"/>
    </source>
</evidence>
<comment type="similarity">
    <text evidence="1 4">Belongs to the D-isomer specific 2-hydroxyacid dehydrogenase family.</text>
</comment>
<evidence type="ECO:0000256" key="4">
    <source>
        <dbReference type="RuleBase" id="RU003719"/>
    </source>
</evidence>
<dbReference type="PANTHER" id="PTHR42789:SF1">
    <property type="entry name" value="D-ISOMER SPECIFIC 2-HYDROXYACID DEHYDROGENASE FAMILY PROTEIN (AFU_ORTHOLOGUE AFUA_6G10090)"/>
    <property type="match status" value="1"/>
</dbReference>
<dbReference type="InterPro" id="IPR006140">
    <property type="entry name" value="D-isomer_DH_NAD-bd"/>
</dbReference>
<sequence length="340" mass="37466">MKKVLLSQPIHEAGMKLLKGKVEIIIAPDTSEATMRKLCRDVHGVILRTTSRVSKEVIAQAKILQIISRTGAGVDNVDVRAATKGGILVCNLPGVNSLSVAEHTVAFILTLAKRLPFMDKWTRQGNWSSRNRYEAVDLKGKVLGLIGVGNIGSRVARICQGAFNMRVLGYDPFLSRGSETKDGIQFCSDIGQVLQEADFVSVHVAGTAQTHNLISWNLLCRMKRSAYFINTSRGWVVDEKALIKALREGRIAGAALDVFSEEPPFRNNPLLKMENVILSPHSASLTKECVSRLARGAAQAVLHLFSGRLPKNIFNRKELEEAGFIKEDQLIKKIQNKRAS</sequence>
<feature type="domain" description="D-isomer specific 2-hydroxyacid dehydrogenase NAD-binding" evidence="6">
    <location>
        <begin position="105"/>
        <end position="283"/>
    </location>
</feature>
<dbReference type="Pfam" id="PF02826">
    <property type="entry name" value="2-Hacid_dh_C"/>
    <property type="match status" value="1"/>
</dbReference>
<dbReference type="AlphaFoldDB" id="A0A523THF9"/>
<name>A0A523THF9_UNCAE</name>
<dbReference type="GO" id="GO:0051287">
    <property type="term" value="F:NAD binding"/>
    <property type="evidence" value="ECO:0007669"/>
    <property type="project" value="InterPro"/>
</dbReference>
<evidence type="ECO:0000313" key="7">
    <source>
        <dbReference type="EMBL" id="TET29754.1"/>
    </source>
</evidence>
<evidence type="ECO:0000313" key="8">
    <source>
        <dbReference type="Proteomes" id="UP000316517"/>
    </source>
</evidence>
<feature type="domain" description="D-isomer specific 2-hydroxyacid dehydrogenase catalytic" evidence="5">
    <location>
        <begin position="4"/>
        <end position="314"/>
    </location>
</feature>
<dbReference type="SUPFAM" id="SSF52283">
    <property type="entry name" value="Formate/glycerate dehydrogenase catalytic domain-like"/>
    <property type="match status" value="1"/>
</dbReference>
<dbReference type="PROSITE" id="PS00671">
    <property type="entry name" value="D_2_HYDROXYACID_DH_3"/>
    <property type="match status" value="1"/>
</dbReference>
<dbReference type="InterPro" id="IPR029753">
    <property type="entry name" value="D-isomer_DH_CS"/>
</dbReference>
<dbReference type="EMBL" id="SOJT01000065">
    <property type="protein sequence ID" value="TET29754.1"/>
    <property type="molecule type" value="Genomic_DNA"/>
</dbReference>